<evidence type="ECO:0000313" key="1">
    <source>
        <dbReference type="EMBL" id="JAH36093.1"/>
    </source>
</evidence>
<organism evidence="1">
    <name type="scientific">Anguilla anguilla</name>
    <name type="common">European freshwater eel</name>
    <name type="synonym">Muraena anguilla</name>
    <dbReference type="NCBI Taxonomy" id="7936"/>
    <lineage>
        <taxon>Eukaryota</taxon>
        <taxon>Metazoa</taxon>
        <taxon>Chordata</taxon>
        <taxon>Craniata</taxon>
        <taxon>Vertebrata</taxon>
        <taxon>Euteleostomi</taxon>
        <taxon>Actinopterygii</taxon>
        <taxon>Neopterygii</taxon>
        <taxon>Teleostei</taxon>
        <taxon>Anguilliformes</taxon>
        <taxon>Anguillidae</taxon>
        <taxon>Anguilla</taxon>
    </lineage>
</organism>
<accession>A0A0E9S6C2</accession>
<dbReference type="EMBL" id="GBXM01072484">
    <property type="protein sequence ID" value="JAH36093.1"/>
    <property type="molecule type" value="Transcribed_RNA"/>
</dbReference>
<proteinExistence type="predicted"/>
<name>A0A0E9S6C2_ANGAN</name>
<dbReference type="AlphaFoldDB" id="A0A0E9S6C2"/>
<protein>
    <submittedName>
        <fullName evidence="1">Uncharacterized protein</fullName>
    </submittedName>
</protein>
<reference evidence="1" key="1">
    <citation type="submission" date="2014-11" db="EMBL/GenBank/DDBJ databases">
        <authorList>
            <person name="Amaro Gonzalez C."/>
        </authorList>
    </citation>
    <scope>NUCLEOTIDE SEQUENCE</scope>
</reference>
<reference evidence="1" key="2">
    <citation type="journal article" date="2015" name="Fish Shellfish Immunol.">
        <title>Early steps in the European eel (Anguilla anguilla)-Vibrio vulnificus interaction in the gills: Role of the RtxA13 toxin.</title>
        <authorList>
            <person name="Callol A."/>
            <person name="Pajuelo D."/>
            <person name="Ebbesson L."/>
            <person name="Teles M."/>
            <person name="MacKenzie S."/>
            <person name="Amaro C."/>
        </authorList>
    </citation>
    <scope>NUCLEOTIDE SEQUENCE</scope>
</reference>
<sequence length="26" mass="3091">MWPDLSGLRNKLRKPRFLLLEDPPPT</sequence>